<keyword evidence="2 4" id="KW-0175">Coiled coil</keyword>
<comment type="subcellular location">
    <subcellularLocation>
        <location evidence="1">Cell projection</location>
        <location evidence="1">Cilium</location>
    </subcellularLocation>
</comment>
<dbReference type="WBParaSite" id="TTAC_0000797201-mRNA-1">
    <property type="protein sequence ID" value="TTAC_0000797201-mRNA-1"/>
    <property type="gene ID" value="TTAC_0000797201"/>
</dbReference>
<dbReference type="EMBL" id="UYWX01020425">
    <property type="protein sequence ID" value="VDM32434.1"/>
    <property type="molecule type" value="Genomic_DNA"/>
</dbReference>
<feature type="compositionally biased region" description="Polar residues" evidence="5">
    <location>
        <begin position="48"/>
        <end position="69"/>
    </location>
</feature>
<feature type="compositionally biased region" description="Basic and acidic residues" evidence="5">
    <location>
        <begin position="72"/>
        <end position="93"/>
    </location>
</feature>
<feature type="domain" description="CCDC113/CCDC96 coiled-coil" evidence="6">
    <location>
        <begin position="325"/>
        <end position="495"/>
    </location>
</feature>
<dbReference type="OrthoDB" id="10254794at2759"/>
<accession>A0A0R3X3N6</accession>
<evidence type="ECO:0000259" key="6">
    <source>
        <dbReference type="Pfam" id="PF13870"/>
    </source>
</evidence>
<dbReference type="PANTHER" id="PTHR15654">
    <property type="entry name" value="COILED-COIL DOMAIN-CONTAINING PROTEIN 113-RELATED"/>
    <property type="match status" value="1"/>
</dbReference>
<feature type="region of interest" description="Disordered" evidence="5">
    <location>
        <begin position="506"/>
        <end position="525"/>
    </location>
</feature>
<keyword evidence="8" id="KW-1185">Reference proteome</keyword>
<dbReference type="InterPro" id="IPR025254">
    <property type="entry name" value="CCDC113/CCDC96_CC"/>
</dbReference>
<evidence type="ECO:0000313" key="8">
    <source>
        <dbReference type="Proteomes" id="UP000274429"/>
    </source>
</evidence>
<dbReference type="Pfam" id="PF13870">
    <property type="entry name" value="CCDC113_CCDC96_CC"/>
    <property type="match status" value="1"/>
</dbReference>
<dbReference type="GO" id="GO:0005930">
    <property type="term" value="C:axoneme"/>
    <property type="evidence" value="ECO:0007669"/>
    <property type="project" value="TreeGrafter"/>
</dbReference>
<evidence type="ECO:0000313" key="9">
    <source>
        <dbReference type="WBParaSite" id="TTAC_0000797201-mRNA-1"/>
    </source>
</evidence>
<evidence type="ECO:0000256" key="1">
    <source>
        <dbReference type="ARBA" id="ARBA00004138"/>
    </source>
</evidence>
<dbReference type="Proteomes" id="UP000274429">
    <property type="component" value="Unassembled WGS sequence"/>
</dbReference>
<evidence type="ECO:0000256" key="5">
    <source>
        <dbReference type="SAM" id="MobiDB-lite"/>
    </source>
</evidence>
<evidence type="ECO:0000256" key="2">
    <source>
        <dbReference type="ARBA" id="ARBA00023054"/>
    </source>
</evidence>
<feature type="region of interest" description="Disordered" evidence="5">
    <location>
        <begin position="1"/>
        <end position="168"/>
    </location>
</feature>
<evidence type="ECO:0000256" key="4">
    <source>
        <dbReference type="SAM" id="Coils"/>
    </source>
</evidence>
<dbReference type="PANTHER" id="PTHR15654:SF1">
    <property type="entry name" value="COILED-COIL DOMAIN-CONTAINING PROTEIN 96"/>
    <property type="match status" value="1"/>
</dbReference>
<dbReference type="GO" id="GO:0036064">
    <property type="term" value="C:ciliary basal body"/>
    <property type="evidence" value="ECO:0007669"/>
    <property type="project" value="TreeGrafter"/>
</dbReference>
<reference evidence="9" key="1">
    <citation type="submission" date="2016-04" db="UniProtKB">
        <authorList>
            <consortium name="WormBaseParasite"/>
        </authorList>
    </citation>
    <scope>IDENTIFICATION</scope>
</reference>
<dbReference type="GO" id="GO:0060271">
    <property type="term" value="P:cilium assembly"/>
    <property type="evidence" value="ECO:0007669"/>
    <property type="project" value="TreeGrafter"/>
</dbReference>
<dbReference type="AlphaFoldDB" id="A0A0R3X3N6"/>
<sequence>MDSRVDGSAANDFSLHDRTNDGTNKDHQPEDTPQGNVDEPGVALDSIISKQLENNELTGAQPRTLQENGSEYVDREGEGVKEVVRTAEDEHTPTTKGIQQSEPLDKKYSLPKAKKTSDSEFDEVVTPLTSTEIRGVHTDEEIKGSDHESLASDSGEDKDTDTTGSSNTLAATLDSMHEHHREELLEEHRALLERRHKAGHLNMQLQTTLSEHFRRRRVEGGDSAHSNIDSMTSSIIDTGIDYTSRYAKHMETLAQVRNQFMEQKERLEKEINSLKSLSSYKTNKAANKQAELVEFLLDQGRRAISSRTGRPLPIEHYKNLIEMWQRKTANVAAERLENLKLQRQVEKINAAFKAYDLSESLHLIDFEQMKIENQTYNEKIEERNEETGKLSRKIMNTVQMIAHAREKLQFCQAENSQLKDQLNLWTEKSSNGRDVLSKLKQSRDALKANYAVLMRACGLLGRPEMLRGYEQSVNDVEMKKHEILNMKQLAQKLQVKTKIYEDRISHERQRLEGTHSGDVRAKTSK</sequence>
<feature type="compositionally biased region" description="Basic and acidic residues" evidence="5">
    <location>
        <begin position="134"/>
        <end position="161"/>
    </location>
</feature>
<proteinExistence type="predicted"/>
<gene>
    <name evidence="7" type="ORF">TTAC_LOCUS7957</name>
</gene>
<organism evidence="9">
    <name type="scientific">Hydatigena taeniaeformis</name>
    <name type="common">Feline tapeworm</name>
    <name type="synonym">Taenia taeniaeformis</name>
    <dbReference type="NCBI Taxonomy" id="6205"/>
    <lineage>
        <taxon>Eukaryota</taxon>
        <taxon>Metazoa</taxon>
        <taxon>Spiralia</taxon>
        <taxon>Lophotrochozoa</taxon>
        <taxon>Platyhelminthes</taxon>
        <taxon>Cestoda</taxon>
        <taxon>Eucestoda</taxon>
        <taxon>Cyclophyllidea</taxon>
        <taxon>Taeniidae</taxon>
        <taxon>Hydatigera</taxon>
    </lineage>
</organism>
<dbReference type="STRING" id="6205.A0A0R3X3N6"/>
<evidence type="ECO:0000313" key="7">
    <source>
        <dbReference type="EMBL" id="VDM32434.1"/>
    </source>
</evidence>
<feature type="compositionally biased region" description="Basic and acidic residues" evidence="5">
    <location>
        <begin position="14"/>
        <end position="30"/>
    </location>
</feature>
<keyword evidence="3" id="KW-0966">Cell projection</keyword>
<evidence type="ECO:0000256" key="3">
    <source>
        <dbReference type="ARBA" id="ARBA00023273"/>
    </source>
</evidence>
<feature type="coiled-coil region" evidence="4">
    <location>
        <begin position="331"/>
        <end position="456"/>
    </location>
</feature>
<name>A0A0R3X3N6_HYDTA</name>
<dbReference type="InterPro" id="IPR051885">
    <property type="entry name" value="CC_CF"/>
</dbReference>
<reference evidence="7 8" key="2">
    <citation type="submission" date="2018-11" db="EMBL/GenBank/DDBJ databases">
        <authorList>
            <consortium name="Pathogen Informatics"/>
        </authorList>
    </citation>
    <scope>NUCLEOTIDE SEQUENCE [LARGE SCALE GENOMIC DNA]</scope>
</reference>
<feature type="coiled-coil region" evidence="4">
    <location>
        <begin position="250"/>
        <end position="277"/>
    </location>
</feature>
<protein>
    <submittedName>
        <fullName evidence="9">DUF4201 domain-containing protein</fullName>
    </submittedName>
</protein>